<dbReference type="SUPFAM" id="SSF53822">
    <property type="entry name" value="Periplasmic binding protein-like I"/>
    <property type="match status" value="1"/>
</dbReference>
<gene>
    <name evidence="7" type="ORF">SAMN02745784_02795</name>
</gene>
<feature type="chain" id="PRO_5038433427" evidence="5">
    <location>
        <begin position="20"/>
        <end position="390"/>
    </location>
</feature>
<dbReference type="PROSITE" id="PS51257">
    <property type="entry name" value="PROKAR_LIPOPROTEIN"/>
    <property type="match status" value="1"/>
</dbReference>
<dbReference type="EMBL" id="FQTY01000019">
    <property type="protein sequence ID" value="SHF09696.1"/>
    <property type="molecule type" value="Genomic_DNA"/>
</dbReference>
<dbReference type="CDD" id="cd06347">
    <property type="entry name" value="PBP1_ABC_LivK_ligand_binding-like"/>
    <property type="match status" value="1"/>
</dbReference>
<dbReference type="PANTHER" id="PTHR30483">
    <property type="entry name" value="LEUCINE-SPECIFIC-BINDING PROTEIN"/>
    <property type="match status" value="1"/>
</dbReference>
<dbReference type="GO" id="GO:0006865">
    <property type="term" value="P:amino acid transport"/>
    <property type="evidence" value="ECO:0007669"/>
    <property type="project" value="UniProtKB-KW"/>
</dbReference>
<evidence type="ECO:0000256" key="3">
    <source>
        <dbReference type="ARBA" id="ARBA00022729"/>
    </source>
</evidence>
<reference evidence="8" key="1">
    <citation type="submission" date="2016-11" db="EMBL/GenBank/DDBJ databases">
        <authorList>
            <person name="Varghese N."/>
            <person name="Submissions S."/>
        </authorList>
    </citation>
    <scope>NUCLEOTIDE SEQUENCE [LARGE SCALE GENOMIC DNA]</scope>
    <source>
        <strain evidence="8">DSM 18095</strain>
    </source>
</reference>
<sequence>MNKKLLGVLSFVLILSLVAGCTSKTSSNQASGDTIKVGLNYELSGVVATYGQNLSDGVLLAIEQINKDGGVLGKQIDPIKVDNKSEDTETANVSTRLATRDKVVVLLGPATSGNTKAASPAAMQNKIPLISASATADDVTVDSNGKVREYIFKTCFSDSFQGVMMAEFALKDLGFKNAAILADNTSDYAKGLSKAFKETFTSQGGTILAEEAYQAKDTDFKAVLTNLKGLNPEVLFVPGYYEETGLIVRQARELGLNVPILGGDGYESPKLTEIAGKDVLNQVYYSSHYSPMDDAEEVVKFKENFKVKYGKDADAFNALGYDLGYFLKDALERAGEANSEKLKDAIAETKDFKGVTGTISIDENHNPVKSVTIIEMKDGVPTFLKKLDPK</sequence>
<keyword evidence="8" id="KW-1185">Reference proteome</keyword>
<dbReference type="InterPro" id="IPR028082">
    <property type="entry name" value="Peripla_BP_I"/>
</dbReference>
<evidence type="ECO:0000256" key="4">
    <source>
        <dbReference type="ARBA" id="ARBA00022970"/>
    </source>
</evidence>
<comment type="similarity">
    <text evidence="1">Belongs to the leucine-binding protein family.</text>
</comment>
<dbReference type="PANTHER" id="PTHR30483:SF6">
    <property type="entry name" value="PERIPLASMIC BINDING PROTEIN OF ABC TRANSPORTER FOR NATURAL AMINO ACIDS"/>
    <property type="match status" value="1"/>
</dbReference>
<evidence type="ECO:0000256" key="1">
    <source>
        <dbReference type="ARBA" id="ARBA00010062"/>
    </source>
</evidence>
<dbReference type="Proteomes" id="UP000184114">
    <property type="component" value="Unassembled WGS sequence"/>
</dbReference>
<keyword evidence="4" id="KW-0029">Amino-acid transport</keyword>
<dbReference type="GeneID" id="90994659"/>
<dbReference type="InterPro" id="IPR028081">
    <property type="entry name" value="Leu-bd"/>
</dbReference>
<feature type="signal peptide" evidence="5">
    <location>
        <begin position="1"/>
        <end position="19"/>
    </location>
</feature>
<evidence type="ECO:0000313" key="7">
    <source>
        <dbReference type="EMBL" id="SHF09696.1"/>
    </source>
</evidence>
<evidence type="ECO:0000256" key="5">
    <source>
        <dbReference type="SAM" id="SignalP"/>
    </source>
</evidence>
<proteinExistence type="inferred from homology"/>
<dbReference type="PRINTS" id="PR00337">
    <property type="entry name" value="LEUILEVALBP"/>
</dbReference>
<dbReference type="InterPro" id="IPR000709">
    <property type="entry name" value="Leu_Ile_Val-bd"/>
</dbReference>
<keyword evidence="3 5" id="KW-0732">Signal</keyword>
<organism evidence="7 8">
    <name type="scientific">Tissierella praeacuta DSM 18095</name>
    <dbReference type="NCBI Taxonomy" id="1123404"/>
    <lineage>
        <taxon>Bacteria</taxon>
        <taxon>Bacillati</taxon>
        <taxon>Bacillota</taxon>
        <taxon>Tissierellia</taxon>
        <taxon>Tissierellales</taxon>
        <taxon>Tissierellaceae</taxon>
        <taxon>Tissierella</taxon>
    </lineage>
</organism>
<dbReference type="STRING" id="1123404.SAMN02745784_02795"/>
<protein>
    <submittedName>
        <fullName evidence="7">Amino acid/amide ABC transporter substrate-binding protein, HAAT family</fullName>
    </submittedName>
</protein>
<dbReference type="InterPro" id="IPR051010">
    <property type="entry name" value="BCAA_transport"/>
</dbReference>
<feature type="domain" description="Leucine-binding protein" evidence="6">
    <location>
        <begin position="34"/>
        <end position="379"/>
    </location>
</feature>
<dbReference type="Pfam" id="PF13458">
    <property type="entry name" value="Peripla_BP_6"/>
    <property type="match status" value="1"/>
</dbReference>
<keyword evidence="2" id="KW-0813">Transport</keyword>
<dbReference type="AlphaFoldDB" id="A0A1M4YWI4"/>
<accession>A0A1M4YWI4</accession>
<evidence type="ECO:0000313" key="8">
    <source>
        <dbReference type="Proteomes" id="UP000184114"/>
    </source>
</evidence>
<dbReference type="RefSeq" id="WP_072977395.1">
    <property type="nucleotide sequence ID" value="NZ_FQTY01000019.1"/>
</dbReference>
<dbReference type="Gene3D" id="3.40.50.2300">
    <property type="match status" value="2"/>
</dbReference>
<name>A0A1M4YWI4_9FIRM</name>
<evidence type="ECO:0000259" key="6">
    <source>
        <dbReference type="Pfam" id="PF13458"/>
    </source>
</evidence>
<evidence type="ECO:0000256" key="2">
    <source>
        <dbReference type="ARBA" id="ARBA00022448"/>
    </source>
</evidence>